<feature type="transmembrane region" description="Helical" evidence="1">
    <location>
        <begin position="93"/>
        <end position="113"/>
    </location>
</feature>
<feature type="transmembrane region" description="Helical" evidence="1">
    <location>
        <begin position="125"/>
        <end position="145"/>
    </location>
</feature>
<evidence type="ECO:0000313" key="3">
    <source>
        <dbReference type="Proteomes" id="UP000189670"/>
    </source>
</evidence>
<organism evidence="2 3">
    <name type="scientific">Candidatus Magnetoglobus multicellularis str. Araruama</name>
    <dbReference type="NCBI Taxonomy" id="890399"/>
    <lineage>
        <taxon>Bacteria</taxon>
        <taxon>Pseudomonadati</taxon>
        <taxon>Thermodesulfobacteriota</taxon>
        <taxon>Desulfobacteria</taxon>
        <taxon>Desulfobacterales</taxon>
        <taxon>Desulfobacteraceae</taxon>
        <taxon>Candidatus Magnetoglobus</taxon>
    </lineage>
</organism>
<reference evidence="3" key="1">
    <citation type="submission" date="2012-11" db="EMBL/GenBank/DDBJ databases">
        <authorList>
            <person name="Lucero-Rivera Y.E."/>
            <person name="Tovar-Ramirez D."/>
        </authorList>
    </citation>
    <scope>NUCLEOTIDE SEQUENCE [LARGE SCALE GENOMIC DNA]</scope>
    <source>
        <strain evidence="3">Araruama</strain>
    </source>
</reference>
<dbReference type="AlphaFoldDB" id="A0A1V1NRJ8"/>
<dbReference type="Proteomes" id="UP000189670">
    <property type="component" value="Unassembled WGS sequence"/>
</dbReference>
<keyword evidence="1" id="KW-0472">Membrane</keyword>
<gene>
    <name evidence="2" type="ORF">OMM_06113</name>
</gene>
<evidence type="ECO:0000313" key="2">
    <source>
        <dbReference type="EMBL" id="ETR65188.1"/>
    </source>
</evidence>
<sequence length="176" mass="18744">MTGGSSVLLTVKSIDSDTVSPSASITVNVILAVPNAFVNGIKNKFAVSEQSLLIVYVKPEFSMEISEISGSLYASTNTVNGLPSQSASSAVKLIVYAVSSSIVIVLLTEMVGSKDTFSTCNQKDFVVILPSSTLMVIFVSPFLLVKLSGLNLVYRSLQVNIAYHQGDHTVLHTRAL</sequence>
<evidence type="ECO:0000256" key="1">
    <source>
        <dbReference type="SAM" id="Phobius"/>
    </source>
</evidence>
<keyword evidence="1" id="KW-0812">Transmembrane</keyword>
<name>A0A1V1NRJ8_9BACT</name>
<proteinExistence type="predicted"/>
<dbReference type="EMBL" id="ATBP01003108">
    <property type="protein sequence ID" value="ETR65188.1"/>
    <property type="molecule type" value="Genomic_DNA"/>
</dbReference>
<accession>A0A1V1NRJ8</accession>
<protein>
    <submittedName>
        <fullName evidence="2">Uncharacterized protein</fullName>
    </submittedName>
</protein>
<comment type="caution">
    <text evidence="2">The sequence shown here is derived from an EMBL/GenBank/DDBJ whole genome shotgun (WGS) entry which is preliminary data.</text>
</comment>
<keyword evidence="1" id="KW-1133">Transmembrane helix</keyword>